<dbReference type="AlphaFoldDB" id="A0A0P8WI17"/>
<gene>
    <name evidence="1" type="ORF">AN403_439</name>
</gene>
<evidence type="ECO:0000313" key="2">
    <source>
        <dbReference type="Proteomes" id="UP000050349"/>
    </source>
</evidence>
<name>A0A0P8WI17_PSEFL</name>
<proteinExistence type="predicted"/>
<dbReference type="PATRIC" id="fig|294.162.peg.5987"/>
<dbReference type="OrthoDB" id="9804790at2"/>
<sequence length="47" mass="5159">MQHIVNAQGLNMPKLGLGTWPMLGEKIQVEYRVLLGQSALLRATGQP</sequence>
<accession>A0A0P8WI17</accession>
<comment type="caution">
    <text evidence="1">The sequence shown here is derived from an EMBL/GenBank/DDBJ whole genome shotgun (WGS) entry which is preliminary data.</text>
</comment>
<organism evidence="1 2">
    <name type="scientific">Pseudomonas fluorescens</name>
    <dbReference type="NCBI Taxonomy" id="294"/>
    <lineage>
        <taxon>Bacteria</taxon>
        <taxon>Pseudomonadati</taxon>
        <taxon>Pseudomonadota</taxon>
        <taxon>Gammaproteobacteria</taxon>
        <taxon>Pseudomonadales</taxon>
        <taxon>Pseudomonadaceae</taxon>
        <taxon>Pseudomonas</taxon>
    </lineage>
</organism>
<dbReference type="EMBL" id="LJXB01000093">
    <property type="protein sequence ID" value="KPU52013.1"/>
    <property type="molecule type" value="Genomic_DNA"/>
</dbReference>
<dbReference type="Proteomes" id="UP000050349">
    <property type="component" value="Unassembled WGS sequence"/>
</dbReference>
<reference evidence="1 2" key="1">
    <citation type="submission" date="2015-09" db="EMBL/GenBank/DDBJ databases">
        <authorList>
            <person name="Jackson K.R."/>
            <person name="Lunt B.L."/>
            <person name="Fisher J.N.B."/>
            <person name="Gardner A.V."/>
            <person name="Bailey M.E."/>
            <person name="Deus L.M."/>
            <person name="Earl A.S."/>
            <person name="Gibby P.D."/>
            <person name="Hartmann K.A."/>
            <person name="Liu J.E."/>
            <person name="Manci A.M."/>
            <person name="Nielsen D.A."/>
            <person name="Solomon M.B."/>
            <person name="Breakwell D.P."/>
            <person name="Burnett S.H."/>
            <person name="Grose J.H."/>
        </authorList>
    </citation>
    <scope>NUCLEOTIDE SEQUENCE [LARGE SCALE GENOMIC DNA]</scope>
    <source>
        <strain evidence="1 2">S613</strain>
    </source>
</reference>
<protein>
    <submittedName>
        <fullName evidence="1">Putative 2,5-diketo-D-gluconic acid reductase A</fullName>
    </submittedName>
</protein>
<dbReference type="RefSeq" id="WP_155510448.1">
    <property type="nucleotide sequence ID" value="NZ_LJXB01000093.1"/>
</dbReference>
<evidence type="ECO:0000313" key="1">
    <source>
        <dbReference type="EMBL" id="KPU52013.1"/>
    </source>
</evidence>